<feature type="transmembrane region" description="Helical" evidence="6">
    <location>
        <begin position="117"/>
        <end position="135"/>
    </location>
</feature>
<protein>
    <submittedName>
        <fullName evidence="7">Zip-domain-containing protein</fullName>
    </submittedName>
</protein>
<keyword evidence="8" id="KW-1185">Reference proteome</keyword>
<dbReference type="Pfam" id="PF02535">
    <property type="entry name" value="Zip"/>
    <property type="match status" value="1"/>
</dbReference>
<evidence type="ECO:0000256" key="1">
    <source>
        <dbReference type="ARBA" id="ARBA00004141"/>
    </source>
</evidence>
<dbReference type="PANTHER" id="PTHR11040">
    <property type="entry name" value="ZINC/IRON TRANSPORTER"/>
    <property type="match status" value="1"/>
</dbReference>
<organism evidence="7 8">
    <name type="scientific">Zopfia rhizophila CBS 207.26</name>
    <dbReference type="NCBI Taxonomy" id="1314779"/>
    <lineage>
        <taxon>Eukaryota</taxon>
        <taxon>Fungi</taxon>
        <taxon>Dikarya</taxon>
        <taxon>Ascomycota</taxon>
        <taxon>Pezizomycotina</taxon>
        <taxon>Dothideomycetes</taxon>
        <taxon>Dothideomycetes incertae sedis</taxon>
        <taxon>Zopfiaceae</taxon>
        <taxon>Zopfia</taxon>
    </lineage>
</organism>
<name>A0A6A6EJ32_9PEZI</name>
<dbReference type="GO" id="GO:0005385">
    <property type="term" value="F:zinc ion transmembrane transporter activity"/>
    <property type="evidence" value="ECO:0007669"/>
    <property type="project" value="TreeGrafter"/>
</dbReference>
<keyword evidence="2 6" id="KW-0812">Transmembrane</keyword>
<evidence type="ECO:0000256" key="4">
    <source>
        <dbReference type="ARBA" id="ARBA00023136"/>
    </source>
</evidence>
<dbReference type="EMBL" id="ML994616">
    <property type="protein sequence ID" value="KAF2191684.1"/>
    <property type="molecule type" value="Genomic_DNA"/>
</dbReference>
<accession>A0A6A6EJ32</accession>
<dbReference type="OrthoDB" id="448280at2759"/>
<evidence type="ECO:0000313" key="7">
    <source>
        <dbReference type="EMBL" id="KAF2191684.1"/>
    </source>
</evidence>
<dbReference type="GO" id="GO:0005886">
    <property type="term" value="C:plasma membrane"/>
    <property type="evidence" value="ECO:0007669"/>
    <property type="project" value="TreeGrafter"/>
</dbReference>
<keyword evidence="4 6" id="KW-0472">Membrane</keyword>
<feature type="transmembrane region" description="Helical" evidence="6">
    <location>
        <begin position="544"/>
        <end position="564"/>
    </location>
</feature>
<sequence>MNCPSRTDDILLHPGWNQNPPPFASDLTTCQDLNGIANARELGDADTIRFGCKDAQGIELEERIPQNSGMSCVNAGKGASCPLRGPCTCPKTSTGVEYLAGLSGMNHQLPSSTFKNWAWWLLSVLCASTFISYITNSNLSNNTMPTQIVLQNTKAATKGSQPALSLAKRASCASGSGNSGNYNTPFHVGALFIILFVSSTACAFPVLVIKFPRLRIPASFLFAAKHFGTGVLIATAFVHLLPTAFISLGNPCLSGFWTTDYPAMPGAIALAGIFFVTVIEMVFSPSQHICSGSNESMNAVSRPTQVEGSKNAPKSTERDDAIRPSRTTRTITDGSVRDLGPLYGRSSSISRTLSRMGEANQRLDQIEFGQGERGQADKEESKSVVEDTERNQHGSVLTSEQMHKKEVMQCLLLEMGILFHSVFIGMSLSVSVGSEFIILLIAIVFHQTFEGLALGARIASLEWPENAIQPWLMALAYGCTTPVGQAIGLATHTLYSPDSEAGLLMVGIMNAISSGLLVFASLVELMSEDFLSDESWQVLRGKRRVWACILVFLGAFSMSLVGAWA</sequence>
<evidence type="ECO:0000256" key="2">
    <source>
        <dbReference type="ARBA" id="ARBA00022692"/>
    </source>
</evidence>
<feature type="transmembrane region" description="Helical" evidence="6">
    <location>
        <begin position="471"/>
        <end position="495"/>
    </location>
</feature>
<dbReference type="PANTHER" id="PTHR11040:SF55">
    <property type="entry name" value="MEMBRANE ZINC ION TRANSPORTER, PUTATIVE (AFU_ORTHOLOGUE AFUA_6G00470)-RELATED"/>
    <property type="match status" value="1"/>
</dbReference>
<dbReference type="InterPro" id="IPR003689">
    <property type="entry name" value="ZIP"/>
</dbReference>
<feature type="region of interest" description="Disordered" evidence="5">
    <location>
        <begin position="367"/>
        <end position="399"/>
    </location>
</feature>
<evidence type="ECO:0000313" key="8">
    <source>
        <dbReference type="Proteomes" id="UP000800200"/>
    </source>
</evidence>
<feature type="transmembrane region" description="Helical" evidence="6">
    <location>
        <begin position="501"/>
        <end position="523"/>
    </location>
</feature>
<evidence type="ECO:0000256" key="3">
    <source>
        <dbReference type="ARBA" id="ARBA00022989"/>
    </source>
</evidence>
<feature type="compositionally biased region" description="Basic and acidic residues" evidence="5">
    <location>
        <begin position="374"/>
        <end position="392"/>
    </location>
</feature>
<feature type="transmembrane region" description="Helical" evidence="6">
    <location>
        <begin position="261"/>
        <end position="283"/>
    </location>
</feature>
<dbReference type="Proteomes" id="UP000800200">
    <property type="component" value="Unassembled WGS sequence"/>
</dbReference>
<dbReference type="AlphaFoldDB" id="A0A6A6EJ32"/>
<feature type="transmembrane region" description="Helical" evidence="6">
    <location>
        <begin position="186"/>
        <end position="208"/>
    </location>
</feature>
<gene>
    <name evidence="7" type="ORF">K469DRAFT_340727</name>
</gene>
<evidence type="ECO:0000256" key="5">
    <source>
        <dbReference type="SAM" id="MobiDB-lite"/>
    </source>
</evidence>
<feature type="transmembrane region" description="Helical" evidence="6">
    <location>
        <begin position="411"/>
        <end position="430"/>
    </location>
</feature>
<proteinExistence type="predicted"/>
<reference evidence="7" key="1">
    <citation type="journal article" date="2020" name="Stud. Mycol.">
        <title>101 Dothideomycetes genomes: a test case for predicting lifestyles and emergence of pathogens.</title>
        <authorList>
            <person name="Haridas S."/>
            <person name="Albert R."/>
            <person name="Binder M."/>
            <person name="Bloem J."/>
            <person name="Labutti K."/>
            <person name="Salamov A."/>
            <person name="Andreopoulos B."/>
            <person name="Baker S."/>
            <person name="Barry K."/>
            <person name="Bills G."/>
            <person name="Bluhm B."/>
            <person name="Cannon C."/>
            <person name="Castanera R."/>
            <person name="Culley D."/>
            <person name="Daum C."/>
            <person name="Ezra D."/>
            <person name="Gonzalez J."/>
            <person name="Henrissat B."/>
            <person name="Kuo A."/>
            <person name="Liang C."/>
            <person name="Lipzen A."/>
            <person name="Lutzoni F."/>
            <person name="Magnuson J."/>
            <person name="Mondo S."/>
            <person name="Nolan M."/>
            <person name="Ohm R."/>
            <person name="Pangilinan J."/>
            <person name="Park H.-J."/>
            <person name="Ramirez L."/>
            <person name="Alfaro M."/>
            <person name="Sun H."/>
            <person name="Tritt A."/>
            <person name="Yoshinaga Y."/>
            <person name="Zwiers L.-H."/>
            <person name="Turgeon B."/>
            <person name="Goodwin S."/>
            <person name="Spatafora J."/>
            <person name="Crous P."/>
            <person name="Grigoriev I."/>
        </authorList>
    </citation>
    <scope>NUCLEOTIDE SEQUENCE</scope>
    <source>
        <strain evidence="7">CBS 207.26</strain>
    </source>
</reference>
<feature type="region of interest" description="Disordered" evidence="5">
    <location>
        <begin position="294"/>
        <end position="343"/>
    </location>
</feature>
<feature type="transmembrane region" description="Helical" evidence="6">
    <location>
        <begin position="220"/>
        <end position="241"/>
    </location>
</feature>
<evidence type="ECO:0000256" key="6">
    <source>
        <dbReference type="SAM" id="Phobius"/>
    </source>
</evidence>
<comment type="subcellular location">
    <subcellularLocation>
        <location evidence="1">Membrane</location>
        <topology evidence="1">Multi-pass membrane protein</topology>
    </subcellularLocation>
</comment>
<feature type="transmembrane region" description="Helical" evidence="6">
    <location>
        <begin position="436"/>
        <end position="459"/>
    </location>
</feature>
<keyword evidence="3 6" id="KW-1133">Transmembrane helix</keyword>
<feature type="compositionally biased region" description="Polar residues" evidence="5">
    <location>
        <begin position="294"/>
        <end position="314"/>
    </location>
</feature>